<organism evidence="4 5">
    <name type="scientific">Nakamurella panacisegetis</name>
    <dbReference type="NCBI Taxonomy" id="1090615"/>
    <lineage>
        <taxon>Bacteria</taxon>
        <taxon>Bacillati</taxon>
        <taxon>Actinomycetota</taxon>
        <taxon>Actinomycetes</taxon>
        <taxon>Nakamurellales</taxon>
        <taxon>Nakamurellaceae</taxon>
        <taxon>Nakamurella</taxon>
    </lineage>
</organism>
<proteinExistence type="predicted"/>
<protein>
    <recommendedName>
        <fullName evidence="3">DUF6779 domain-containing protein</fullName>
    </recommendedName>
</protein>
<evidence type="ECO:0000256" key="2">
    <source>
        <dbReference type="SAM" id="Phobius"/>
    </source>
</evidence>
<keyword evidence="2" id="KW-1133">Transmembrane helix</keyword>
<evidence type="ECO:0000313" key="5">
    <source>
        <dbReference type="Proteomes" id="UP000198741"/>
    </source>
</evidence>
<dbReference type="PANTHER" id="PTHR34403">
    <property type="entry name" value="TOL-PAL SYSTEM PROTEIN TOLA"/>
    <property type="match status" value="1"/>
</dbReference>
<keyword evidence="2" id="KW-0812">Transmembrane</keyword>
<feature type="domain" description="DUF6779" evidence="3">
    <location>
        <begin position="30"/>
        <end position="138"/>
    </location>
</feature>
<dbReference type="Pfam" id="PF20570">
    <property type="entry name" value="DUF6779"/>
    <property type="match status" value="1"/>
</dbReference>
<feature type="transmembrane region" description="Helical" evidence="2">
    <location>
        <begin position="29"/>
        <end position="51"/>
    </location>
</feature>
<evidence type="ECO:0000313" key="4">
    <source>
        <dbReference type="EMBL" id="SDO94474.1"/>
    </source>
</evidence>
<gene>
    <name evidence="4" type="ORF">SAMN04515671_2432</name>
</gene>
<dbReference type="STRING" id="1090615.SAMN04515671_2432"/>
<feature type="compositionally biased region" description="Low complexity" evidence="1">
    <location>
        <begin position="232"/>
        <end position="249"/>
    </location>
</feature>
<dbReference type="EMBL" id="LT629710">
    <property type="protein sequence ID" value="SDO94474.1"/>
    <property type="molecule type" value="Genomic_DNA"/>
</dbReference>
<keyword evidence="2" id="KW-0472">Membrane</keyword>
<evidence type="ECO:0000259" key="3">
    <source>
        <dbReference type="Pfam" id="PF20570"/>
    </source>
</evidence>
<dbReference type="AlphaFoldDB" id="A0A1H0NP39"/>
<feature type="compositionally biased region" description="Acidic residues" evidence="1">
    <location>
        <begin position="255"/>
        <end position="335"/>
    </location>
</feature>
<feature type="transmembrane region" description="Helical" evidence="2">
    <location>
        <begin position="5"/>
        <end position="23"/>
    </location>
</feature>
<feature type="region of interest" description="Disordered" evidence="1">
    <location>
        <begin position="156"/>
        <end position="218"/>
    </location>
</feature>
<dbReference type="InterPro" id="IPR046706">
    <property type="entry name" value="DUF6779"/>
</dbReference>
<dbReference type="PANTHER" id="PTHR34403:SF17">
    <property type="entry name" value="RETINITIS PIGMENTOSA 1-LIKE 1 PROTEIN-LIKE"/>
    <property type="match status" value="1"/>
</dbReference>
<accession>A0A1H0NP39</accession>
<dbReference type="InterPro" id="IPR050972">
    <property type="entry name" value="SDr-like"/>
</dbReference>
<feature type="region of interest" description="Disordered" evidence="1">
    <location>
        <begin position="232"/>
        <end position="380"/>
    </location>
</feature>
<keyword evidence="5" id="KW-1185">Reference proteome</keyword>
<sequence length="407" mass="43750">MATRLVLGSGFVLAIVATLLVVLTDQVRWLRLAVVLGLWSALFAGLAMVWFRRDARSAELRAEDSKRTYELELHREISARREYEIGVAEAAREEAEARHREELAGLREQLDRLNTTLSGLLDGDLLFERLTLSAESTRVRQVGESGRGRLTAMARSGQIEGSAEPTGPYIGRPSGPPSAAPGFGGYPVRDDDTVQFPRGLFGPGSQPPVPEAPAPVAPPVAEPVVAEPVVAEQPAVEPPASEAEAELAPQPAPEPEPEPEAEVQPEPEPEPEAEVQPEAEAQPEAEVQPEPEAEVQPEPEAEVQPEPEAEVQPEPEPEAEVQPEPEPEPEAELQPESEPQAEAQPEPRPEAGWSLESGPEPQTEEESAPPEHALAGTGHSAGISVADLLAAYGASEATPRRRRRAED</sequence>
<dbReference type="Proteomes" id="UP000198741">
    <property type="component" value="Chromosome I"/>
</dbReference>
<feature type="compositionally biased region" description="Pro residues" evidence="1">
    <location>
        <begin position="205"/>
        <end position="218"/>
    </location>
</feature>
<name>A0A1H0NP39_9ACTN</name>
<reference evidence="4 5" key="1">
    <citation type="submission" date="2016-10" db="EMBL/GenBank/DDBJ databases">
        <authorList>
            <person name="de Groot N.N."/>
        </authorList>
    </citation>
    <scope>NUCLEOTIDE SEQUENCE [LARGE SCALE GENOMIC DNA]</scope>
    <source>
        <strain evidence="5">P4-7,KCTC 19426,CECT 7604</strain>
    </source>
</reference>
<evidence type="ECO:0000256" key="1">
    <source>
        <dbReference type="SAM" id="MobiDB-lite"/>
    </source>
</evidence>